<keyword evidence="11" id="KW-1185">Reference proteome</keyword>
<dbReference type="Pfam" id="PF04547">
    <property type="entry name" value="Anoctamin"/>
    <property type="match status" value="1"/>
</dbReference>
<evidence type="ECO:0000256" key="7">
    <source>
        <dbReference type="ARBA" id="ARBA00023180"/>
    </source>
</evidence>
<evidence type="ECO:0000256" key="5">
    <source>
        <dbReference type="ARBA" id="ARBA00022989"/>
    </source>
</evidence>
<dbReference type="PANTHER" id="PTHR12308:SF84">
    <property type="entry name" value="ANOCTAMIN"/>
    <property type="match status" value="1"/>
</dbReference>
<keyword evidence="5 8" id="KW-1133">Transmembrane helix</keyword>
<keyword evidence="6 8" id="KW-0472">Membrane</keyword>
<feature type="transmembrane region" description="Helical" evidence="8">
    <location>
        <begin position="360"/>
        <end position="378"/>
    </location>
</feature>
<keyword evidence="3" id="KW-1003">Cell membrane</keyword>
<dbReference type="InterPro" id="IPR032394">
    <property type="entry name" value="Anoct_dimer"/>
</dbReference>
<feature type="transmembrane region" description="Helical" evidence="8">
    <location>
        <begin position="700"/>
        <end position="724"/>
    </location>
</feature>
<organism evidence="11 12">
    <name type="scientific">Hydra vulgaris</name>
    <name type="common">Hydra</name>
    <name type="synonym">Hydra attenuata</name>
    <dbReference type="NCBI Taxonomy" id="6087"/>
    <lineage>
        <taxon>Eukaryota</taxon>
        <taxon>Metazoa</taxon>
        <taxon>Cnidaria</taxon>
        <taxon>Hydrozoa</taxon>
        <taxon>Hydroidolina</taxon>
        <taxon>Anthoathecata</taxon>
        <taxon>Aplanulata</taxon>
        <taxon>Hydridae</taxon>
        <taxon>Hydra</taxon>
    </lineage>
</organism>
<dbReference type="GeneID" id="100205448"/>
<evidence type="ECO:0000259" key="9">
    <source>
        <dbReference type="Pfam" id="PF04547"/>
    </source>
</evidence>
<name>A0ABM4CER9_HYDVU</name>
<dbReference type="Pfam" id="PF16178">
    <property type="entry name" value="Anoct_dimer"/>
    <property type="match status" value="1"/>
</dbReference>
<evidence type="ECO:0000256" key="2">
    <source>
        <dbReference type="ARBA" id="ARBA00009671"/>
    </source>
</evidence>
<dbReference type="PANTHER" id="PTHR12308">
    <property type="entry name" value="ANOCTAMIN"/>
    <property type="match status" value="1"/>
</dbReference>
<evidence type="ECO:0000256" key="1">
    <source>
        <dbReference type="ARBA" id="ARBA00004651"/>
    </source>
</evidence>
<evidence type="ECO:0000313" key="11">
    <source>
        <dbReference type="Proteomes" id="UP001652625"/>
    </source>
</evidence>
<dbReference type="InterPro" id="IPR007632">
    <property type="entry name" value="Anoctamin"/>
</dbReference>
<feature type="domain" description="Anoctamin dimerisation" evidence="10">
    <location>
        <begin position="26"/>
        <end position="261"/>
    </location>
</feature>
<evidence type="ECO:0000313" key="12">
    <source>
        <dbReference type="RefSeq" id="XP_065660186.1"/>
    </source>
</evidence>
<feature type="transmembrane region" description="Helical" evidence="8">
    <location>
        <begin position="435"/>
        <end position="468"/>
    </location>
</feature>
<evidence type="ECO:0000256" key="8">
    <source>
        <dbReference type="RuleBase" id="RU280814"/>
    </source>
</evidence>
<feature type="transmembrane region" description="Helical" evidence="8">
    <location>
        <begin position="480"/>
        <end position="501"/>
    </location>
</feature>
<dbReference type="Proteomes" id="UP001652625">
    <property type="component" value="Chromosome 08"/>
</dbReference>
<proteinExistence type="inferred from homology"/>
<feature type="transmembrane region" description="Helical" evidence="8">
    <location>
        <begin position="275"/>
        <end position="302"/>
    </location>
</feature>
<feature type="transmembrane region" description="Helical" evidence="8">
    <location>
        <begin position="529"/>
        <end position="552"/>
    </location>
</feature>
<comment type="subcellular location">
    <subcellularLocation>
        <location evidence="1">Cell membrane</location>
        <topology evidence="1">Multi-pass membrane protein</topology>
    </subcellularLocation>
    <subcellularLocation>
        <location evidence="8">Membrane</location>
        <topology evidence="8">Multi-pass membrane protein</topology>
    </subcellularLocation>
</comment>
<dbReference type="RefSeq" id="XP_065660186.1">
    <property type="nucleotide sequence ID" value="XM_065804114.1"/>
</dbReference>
<evidence type="ECO:0000256" key="6">
    <source>
        <dbReference type="ARBA" id="ARBA00023136"/>
    </source>
</evidence>
<dbReference type="InterPro" id="IPR049452">
    <property type="entry name" value="Anoctamin_TM"/>
</dbReference>
<comment type="caution">
    <text evidence="8">Lacks conserved residue(s) required for the propagation of feature annotation.</text>
</comment>
<protein>
    <recommendedName>
        <fullName evidence="8">Anoctamin</fullName>
    </recommendedName>
</protein>
<evidence type="ECO:0000256" key="3">
    <source>
        <dbReference type="ARBA" id="ARBA00022475"/>
    </source>
</evidence>
<reference evidence="12" key="1">
    <citation type="submission" date="2025-08" db="UniProtKB">
        <authorList>
            <consortium name="RefSeq"/>
        </authorList>
    </citation>
    <scope>IDENTIFICATION</scope>
</reference>
<sequence>MSDKSSLLTSMEMSGKKRDDATKDLYFEDGERVIDYVLAYEIVENEAPEIAKKKADWRKTYLENIINEGLEIEETISPKNNNKEEYGTFGETKKEDVIRFVKVHAPFNILCEYAEDLKMKMPIKDYDININEWYHGKLHSMIENIDPFVIRDKHTRDEKKFFVKVFDQEQLSQFIYSDKPFFFSTIERRRIVYSILEKTHYDKGELDLGIDNLQANGIFLDIYPLHSGPVKKNAKDTPINDRQFLQEDWASLKRIFKYQPIEAIRSYFGEKVALYFAWLGLYTTFLVPAAIVGFFCFLYGVISAYDSPIVKEVCNPNNQTDGTYKFYMCPLCDKICSYYLLHSQGCIYSKITHFFDNDSTLFFAVFMSLWATIYLEFWKRKEISLAYEWHTMDFEEEEERPRPEYLAKVTRLKKNPVTMKMEPYMPTTQRYTRLFGAFGVVLFFMVLVLSAVVGVIIFRAAFYIFLIGQRNETVRSRSKMVVSACAACVNLVAINLLKFVYQRIAVKLTNWENPRTATDYEDSFTIKMFWFQFVNTYASIFYVAFFKSEFFVGSPGNYKRFTSQKFRFDGCSVQGCFLELTIQLVIIMVGQQIIGNTMEILIPFLKNKYRNWRYEKLTSYTASDEPQWVTDFEGEMQTKFSLFWQYLEIVLQFGFVTMFVAAFPLAPLVALLNNIIEIRLDAVNFIHNFRRTHPSPAEDIGAWYGILATLTMFSTIVNAFVLAFTSELIPRLVWIYYKSPDGKLDGFTDWSMSKFRVADFLNDSMPENPTKNGIKQQEYCRYPGFHEDTFPYKYSRDYWVVLTARLAFVIAFQAFVLTVKETIAYLIPDVPKSLELKIKREKYLAEQHDRVHKEKVGKRKPKILGLTDSINNSTQQNYDERLEPAMSPMV</sequence>
<keyword evidence="7" id="KW-0325">Glycoprotein</keyword>
<accession>A0ABM4CER9</accession>
<feature type="transmembrane region" description="Helical" evidence="8">
    <location>
        <begin position="649"/>
        <end position="672"/>
    </location>
</feature>
<feature type="transmembrane region" description="Helical" evidence="8">
    <location>
        <begin position="573"/>
        <end position="594"/>
    </location>
</feature>
<feature type="transmembrane region" description="Helical" evidence="8">
    <location>
        <begin position="798"/>
        <end position="819"/>
    </location>
</feature>
<evidence type="ECO:0000256" key="4">
    <source>
        <dbReference type="ARBA" id="ARBA00022692"/>
    </source>
</evidence>
<evidence type="ECO:0000259" key="10">
    <source>
        <dbReference type="Pfam" id="PF16178"/>
    </source>
</evidence>
<keyword evidence="4 8" id="KW-0812">Transmembrane</keyword>
<gene>
    <name evidence="12" type="primary">LOC100205448</name>
</gene>
<comment type="similarity">
    <text evidence="2 8">Belongs to the anoctamin family.</text>
</comment>
<feature type="domain" description="Anoctamin transmembrane" evidence="9">
    <location>
        <begin position="264"/>
        <end position="841"/>
    </location>
</feature>